<gene>
    <name evidence="2" type="ORF">B0I29_12837</name>
</gene>
<keyword evidence="1" id="KW-0472">Membrane</keyword>
<evidence type="ECO:0000256" key="1">
    <source>
        <dbReference type="SAM" id="Phobius"/>
    </source>
</evidence>
<feature type="transmembrane region" description="Helical" evidence="1">
    <location>
        <begin position="7"/>
        <end position="27"/>
    </location>
</feature>
<evidence type="ECO:0000313" key="3">
    <source>
        <dbReference type="Proteomes" id="UP000249341"/>
    </source>
</evidence>
<comment type="caution">
    <text evidence="2">The sequence shown here is derived from an EMBL/GenBank/DDBJ whole genome shotgun (WGS) entry which is preliminary data.</text>
</comment>
<reference evidence="2 3" key="1">
    <citation type="submission" date="2018-06" db="EMBL/GenBank/DDBJ databases">
        <title>Genomic Encyclopedia of Type Strains, Phase III (KMG-III): the genomes of soil and plant-associated and newly described type strains.</title>
        <authorList>
            <person name="Whitman W."/>
        </authorList>
    </citation>
    <scope>NUCLEOTIDE SEQUENCE [LARGE SCALE GENOMIC DNA]</scope>
    <source>
        <strain evidence="2 3">CGMCC 4.7090</strain>
    </source>
</reference>
<evidence type="ECO:0000313" key="2">
    <source>
        <dbReference type="EMBL" id="RAK26205.1"/>
    </source>
</evidence>
<accession>A0A327YXS5</accession>
<keyword evidence="3" id="KW-1185">Reference proteome</keyword>
<organism evidence="2 3">
    <name type="scientific">Actinoplanes lutulentus</name>
    <dbReference type="NCBI Taxonomy" id="1287878"/>
    <lineage>
        <taxon>Bacteria</taxon>
        <taxon>Bacillati</taxon>
        <taxon>Actinomycetota</taxon>
        <taxon>Actinomycetes</taxon>
        <taxon>Micromonosporales</taxon>
        <taxon>Micromonosporaceae</taxon>
        <taxon>Actinoplanes</taxon>
    </lineage>
</organism>
<keyword evidence="1" id="KW-0812">Transmembrane</keyword>
<proteinExistence type="predicted"/>
<dbReference type="AlphaFoldDB" id="A0A327YXS5"/>
<keyword evidence="1" id="KW-1133">Transmembrane helix</keyword>
<name>A0A327YXS5_9ACTN</name>
<protein>
    <submittedName>
        <fullName evidence="2">Uncharacterized protein</fullName>
    </submittedName>
</protein>
<dbReference type="EMBL" id="QLMJ01000028">
    <property type="protein sequence ID" value="RAK26205.1"/>
    <property type="molecule type" value="Genomic_DNA"/>
</dbReference>
<dbReference type="Proteomes" id="UP000249341">
    <property type="component" value="Unassembled WGS sequence"/>
</dbReference>
<dbReference type="RefSeq" id="WP_111654707.1">
    <property type="nucleotide sequence ID" value="NZ_JACHWI010000014.1"/>
</dbReference>
<feature type="transmembrane region" description="Helical" evidence="1">
    <location>
        <begin position="33"/>
        <end position="56"/>
    </location>
</feature>
<sequence length="65" mass="6921">MVSKTRVVLVMLPITLVTVALAVLLAARGADAAWIKIFIPGFLGLGVVLAQSFGWFDKQVPPGEQ</sequence>